<dbReference type="RefSeq" id="WP_394472866.1">
    <property type="nucleotide sequence ID" value="NZ_JBIGHY010000012.1"/>
</dbReference>
<dbReference type="InterPro" id="IPR005101">
    <property type="entry name" value="Cryptochr/Photolyase_FAD-bd"/>
</dbReference>
<keyword evidence="3" id="KW-1185">Reference proteome</keyword>
<organism evidence="2 3">
    <name type="scientific">Pelomonas dachongensis</name>
    <dbReference type="NCBI Taxonomy" id="3299029"/>
    <lineage>
        <taxon>Bacteria</taxon>
        <taxon>Pseudomonadati</taxon>
        <taxon>Pseudomonadota</taxon>
        <taxon>Betaproteobacteria</taxon>
        <taxon>Burkholderiales</taxon>
        <taxon>Sphaerotilaceae</taxon>
        <taxon>Roseateles</taxon>
    </lineage>
</organism>
<evidence type="ECO:0000259" key="1">
    <source>
        <dbReference type="Pfam" id="PF03441"/>
    </source>
</evidence>
<gene>
    <name evidence="2" type="ORF">ACG02S_23170</name>
</gene>
<dbReference type="SUPFAM" id="SSF48173">
    <property type="entry name" value="Cryptochrome/photolyase FAD-binding domain"/>
    <property type="match status" value="1"/>
</dbReference>
<accession>A0ABW7ETJ6</accession>
<evidence type="ECO:0000313" key="2">
    <source>
        <dbReference type="EMBL" id="MFG6416803.1"/>
    </source>
</evidence>
<evidence type="ECO:0000313" key="3">
    <source>
        <dbReference type="Proteomes" id="UP001606300"/>
    </source>
</evidence>
<dbReference type="Pfam" id="PF03441">
    <property type="entry name" value="FAD_binding_7"/>
    <property type="match status" value="1"/>
</dbReference>
<name>A0ABW7ETJ6_9BURK</name>
<dbReference type="InterPro" id="IPR036134">
    <property type="entry name" value="Crypto/Photolyase_FAD-like_sf"/>
</dbReference>
<protein>
    <submittedName>
        <fullName evidence="2">FAD-binding domain-containing protein</fullName>
    </submittedName>
</protein>
<reference evidence="2 3" key="1">
    <citation type="submission" date="2024-09" db="EMBL/GenBank/DDBJ databases">
        <title>Novel species of the genus Pelomonas and Roseateles isolated from streams.</title>
        <authorList>
            <person name="Lu H."/>
        </authorList>
    </citation>
    <scope>NUCLEOTIDE SEQUENCE [LARGE SCALE GENOMIC DNA]</scope>
    <source>
        <strain evidence="2 3">DC23W</strain>
    </source>
</reference>
<proteinExistence type="predicted"/>
<dbReference type="EMBL" id="JBIGHY010000012">
    <property type="protein sequence ID" value="MFG6416803.1"/>
    <property type="molecule type" value="Genomic_DNA"/>
</dbReference>
<dbReference type="Gene3D" id="1.10.579.10">
    <property type="entry name" value="DNA Cyclobutane Dipyrimidine Photolyase, subunit A, domain 3"/>
    <property type="match status" value="1"/>
</dbReference>
<sequence>MLSINRRRPLPSAASRRECSELAALDDRAIHAPWARAPLEMQGIDYPKPIVDHAEAREQTLRRYGVVKGKTT</sequence>
<dbReference type="Proteomes" id="UP001606300">
    <property type="component" value="Unassembled WGS sequence"/>
</dbReference>
<comment type="caution">
    <text evidence="2">The sequence shown here is derived from an EMBL/GenBank/DDBJ whole genome shotgun (WGS) entry which is preliminary data.</text>
</comment>
<feature type="domain" description="Cryptochrome/DNA photolyase FAD-binding" evidence="1">
    <location>
        <begin position="16"/>
        <end position="64"/>
    </location>
</feature>